<evidence type="ECO:0000256" key="3">
    <source>
        <dbReference type="ARBA" id="ARBA00023303"/>
    </source>
</evidence>
<dbReference type="PANTHER" id="PTHR13018">
    <property type="entry name" value="PROBABLE MEMBRANE PROTEIN DUF221-RELATED"/>
    <property type="match status" value="1"/>
</dbReference>
<evidence type="ECO:0000259" key="5">
    <source>
        <dbReference type="Pfam" id="PF02714"/>
    </source>
</evidence>
<keyword evidence="2" id="KW-0813">Transport</keyword>
<keyword evidence="8" id="KW-1185">Reference proteome</keyword>
<keyword evidence="4" id="KW-1133">Transmembrane helix</keyword>
<evidence type="ECO:0000259" key="6">
    <source>
        <dbReference type="Pfam" id="PF14703"/>
    </source>
</evidence>
<evidence type="ECO:0000256" key="4">
    <source>
        <dbReference type="SAM" id="Phobius"/>
    </source>
</evidence>
<feature type="transmembrane region" description="Helical" evidence="4">
    <location>
        <begin position="219"/>
        <end position="241"/>
    </location>
</feature>
<dbReference type="AlphaFoldDB" id="A0ABC8T0X4"/>
<gene>
    <name evidence="7" type="ORF">ILEXP_LOCUS31906</name>
</gene>
<keyword evidence="4" id="KW-0812">Transmembrane</keyword>
<evidence type="ECO:0000256" key="2">
    <source>
        <dbReference type="ARBA" id="ARBA00023065"/>
    </source>
</evidence>
<feature type="transmembrane region" description="Helical" evidence="4">
    <location>
        <begin position="318"/>
        <end position="345"/>
    </location>
</feature>
<feature type="transmembrane region" description="Helical" evidence="4">
    <location>
        <begin position="253"/>
        <end position="274"/>
    </location>
</feature>
<name>A0ABC8T0X4_9AQUA</name>
<keyword evidence="3" id="KW-0407">Ion channel</keyword>
<dbReference type="InterPro" id="IPR045122">
    <property type="entry name" value="Csc1-like"/>
</dbReference>
<dbReference type="GO" id="GO:0034220">
    <property type="term" value="P:monoatomic ion transmembrane transport"/>
    <property type="evidence" value="ECO:0007669"/>
    <property type="project" value="UniProtKB-KW"/>
</dbReference>
<dbReference type="Proteomes" id="UP001642360">
    <property type="component" value="Unassembled WGS sequence"/>
</dbReference>
<comment type="caution">
    <text evidence="7">The sequence shown here is derived from an EMBL/GenBank/DDBJ whole genome shotgun (WGS) entry which is preliminary data.</text>
</comment>
<sequence>MCCFLQNDADKLYTRLVHLKSTNHTQQRFGRVGFLGLCGRKVDLVEHYGKKLEDLEDNVRLEQSSIAGKEVSAAFVSFKSRFGAAIALHFQQGVNPTEWVIEPAPEPHDVYWTFFSASFMKRWICSLVVIVACMGLTLLFFIPVVIVQGLTHLDQLEIWFPFLKGILNIAVVSQVITGYFPSLILQTFLYFVPPIMIILSSIQGYIAQSQITKSACIKVLWFTVWNIFFANVLSGSALYRVNVFLEPKKIPGVLALAVPGQASFFISYVVTSGWTSSASGLLQMGPLTCNFIKTTFSRKFDADFEVPSIPYHGEIPRILLFGLLGITYFFLAPMILPFLLVYYCLGYIVYRNQAYSYLELNWANF</sequence>
<evidence type="ECO:0000256" key="1">
    <source>
        <dbReference type="ARBA" id="ARBA00022837"/>
    </source>
</evidence>
<keyword evidence="2" id="KW-0406">Ion transport</keyword>
<evidence type="ECO:0008006" key="9">
    <source>
        <dbReference type="Google" id="ProtNLM"/>
    </source>
</evidence>
<dbReference type="InterPro" id="IPR003864">
    <property type="entry name" value="CSC1/OSCA1-like_7TM"/>
</dbReference>
<feature type="transmembrane region" description="Helical" evidence="4">
    <location>
        <begin position="187"/>
        <end position="207"/>
    </location>
</feature>
<accession>A0ABC8T0X4</accession>
<keyword evidence="1" id="KW-0106">Calcium</keyword>
<dbReference type="PANTHER" id="PTHR13018:SF109">
    <property type="entry name" value="CSC1-LIKE PROTEIN HYP1"/>
    <property type="match status" value="1"/>
</dbReference>
<organism evidence="7 8">
    <name type="scientific">Ilex paraguariensis</name>
    <name type="common">yerba mate</name>
    <dbReference type="NCBI Taxonomy" id="185542"/>
    <lineage>
        <taxon>Eukaryota</taxon>
        <taxon>Viridiplantae</taxon>
        <taxon>Streptophyta</taxon>
        <taxon>Embryophyta</taxon>
        <taxon>Tracheophyta</taxon>
        <taxon>Spermatophyta</taxon>
        <taxon>Magnoliopsida</taxon>
        <taxon>eudicotyledons</taxon>
        <taxon>Gunneridae</taxon>
        <taxon>Pentapetalae</taxon>
        <taxon>asterids</taxon>
        <taxon>campanulids</taxon>
        <taxon>Aquifoliales</taxon>
        <taxon>Aquifoliaceae</taxon>
        <taxon>Ilex</taxon>
    </lineage>
</organism>
<feature type="transmembrane region" description="Helical" evidence="4">
    <location>
        <begin position="123"/>
        <end position="146"/>
    </location>
</feature>
<feature type="domain" description="CSC1/OSCA1-like cytosolic" evidence="6">
    <location>
        <begin position="16"/>
        <end position="113"/>
    </location>
</feature>
<protein>
    <recommendedName>
        <fullName evidence="9">CSC1-like protein HYP1</fullName>
    </recommendedName>
</protein>
<proteinExistence type="predicted"/>
<reference evidence="7 8" key="1">
    <citation type="submission" date="2024-02" db="EMBL/GenBank/DDBJ databases">
        <authorList>
            <person name="Vignale AGUSTIN F."/>
            <person name="Sosa J E."/>
            <person name="Modenutti C."/>
        </authorList>
    </citation>
    <scope>NUCLEOTIDE SEQUENCE [LARGE SCALE GENOMIC DNA]</scope>
</reference>
<dbReference type="Pfam" id="PF02714">
    <property type="entry name" value="RSN1_7TM"/>
    <property type="match status" value="1"/>
</dbReference>
<feature type="domain" description="CSC1/OSCA1-like 7TM region" evidence="5">
    <location>
        <begin position="126"/>
        <end position="355"/>
    </location>
</feature>
<keyword evidence="4" id="KW-0472">Membrane</keyword>
<evidence type="ECO:0000313" key="8">
    <source>
        <dbReference type="Proteomes" id="UP001642360"/>
    </source>
</evidence>
<dbReference type="Pfam" id="PF14703">
    <property type="entry name" value="PHM7_cyt"/>
    <property type="match status" value="1"/>
</dbReference>
<dbReference type="EMBL" id="CAUOFW020003947">
    <property type="protein sequence ID" value="CAK9162947.1"/>
    <property type="molecule type" value="Genomic_DNA"/>
</dbReference>
<dbReference type="InterPro" id="IPR027815">
    <property type="entry name" value="CSC1/OSCA1-like_cyt"/>
</dbReference>
<feature type="transmembrane region" description="Helical" evidence="4">
    <location>
        <begin position="158"/>
        <end position="180"/>
    </location>
</feature>
<evidence type="ECO:0000313" key="7">
    <source>
        <dbReference type="EMBL" id="CAK9162947.1"/>
    </source>
</evidence>